<reference evidence="3 4" key="1">
    <citation type="journal article" date="2022" name="Nat. Ecol. Evol.">
        <title>A masculinizing supergene underlies an exaggerated male reproductive morph in a spider.</title>
        <authorList>
            <person name="Hendrickx F."/>
            <person name="De Corte Z."/>
            <person name="Sonet G."/>
            <person name="Van Belleghem S.M."/>
            <person name="Kostlbacher S."/>
            <person name="Vangestel C."/>
        </authorList>
    </citation>
    <scope>NUCLEOTIDE SEQUENCE [LARGE SCALE GENOMIC DNA]</scope>
    <source>
        <strain evidence="3">W744_W776</strain>
    </source>
</reference>
<evidence type="ECO:0000256" key="2">
    <source>
        <dbReference type="SAM" id="MobiDB-lite"/>
    </source>
</evidence>
<dbReference type="EMBL" id="JAFNEN010000230">
    <property type="protein sequence ID" value="KAG8188783.1"/>
    <property type="molecule type" value="Genomic_DNA"/>
</dbReference>
<gene>
    <name evidence="3" type="ORF">JTE90_009177</name>
</gene>
<proteinExistence type="predicted"/>
<feature type="compositionally biased region" description="Low complexity" evidence="2">
    <location>
        <begin position="526"/>
        <end position="543"/>
    </location>
</feature>
<feature type="compositionally biased region" description="Basic residues" evidence="2">
    <location>
        <begin position="397"/>
        <end position="408"/>
    </location>
</feature>
<dbReference type="Proteomes" id="UP000827092">
    <property type="component" value="Unassembled WGS sequence"/>
</dbReference>
<accession>A0AAV6UYI5</accession>
<dbReference type="AlphaFoldDB" id="A0AAV6UYI5"/>
<evidence type="ECO:0000256" key="1">
    <source>
        <dbReference type="SAM" id="Coils"/>
    </source>
</evidence>
<feature type="compositionally biased region" description="Polar residues" evidence="2">
    <location>
        <begin position="1"/>
        <end position="15"/>
    </location>
</feature>
<keyword evidence="1" id="KW-0175">Coiled coil</keyword>
<feature type="region of interest" description="Disordered" evidence="2">
    <location>
        <begin position="1"/>
        <end position="26"/>
    </location>
</feature>
<name>A0AAV6UYI5_9ARAC</name>
<feature type="coiled-coil region" evidence="1">
    <location>
        <begin position="231"/>
        <end position="272"/>
    </location>
</feature>
<comment type="caution">
    <text evidence="3">The sequence shown here is derived from an EMBL/GenBank/DDBJ whole genome shotgun (WGS) entry which is preliminary data.</text>
</comment>
<sequence>MDIGKSVTSLSNGNSAPARLDEIPKKPPVPVTQKIILYDVSDISQISDISGKAISEISPMNYNLPNAKNSYPSITNFPQMQLNAAELTDHAIPKQSLQPFHHQAATIQQKNPSDLSNAIVELNKSSKLELTQSTDPSVPILWECLKKQDEKWNALQEQIAQILEQKAVPCPSNPKTALVPSHGVHDVADCVVSQKESPVSSPRNRTMVETCTLRNRTSSENRENTQLLNCLQAQTEQILKLQEQNQKLLEQNMKLLEEKQQLQDCNQELKCKLLFAGKRKLLDKPERACENEQPTVHQSMSVKENTETAVKKVHKSAKPKTNVGYREEKEIEKTSTSTMTSLIYDGSDKVVYQKLTTVTTESKKQCSEISAQCPSKNKESFRTPENRSTPKDPASSSRKKIGKCRKCGKCSPRNTKSPHSNSLNSSKNGCKMTPESVGKTGCGTLQTCEEEIQVHNADSERIMVPRYENILRNVNELNLNCNEVGTTPRLRPVLKPSSKERKKNTPTRPVDLSPKTENLQFRRKSSSSASNTSTDSSSSSNCSIQEISPKKLDTDSKLQESTAISIYGLSSPNLSKDTRRYLENFGLTRDRQNFSKSRTTLVKRYLR</sequence>
<keyword evidence="4" id="KW-1185">Reference proteome</keyword>
<organism evidence="3 4">
    <name type="scientific">Oedothorax gibbosus</name>
    <dbReference type="NCBI Taxonomy" id="931172"/>
    <lineage>
        <taxon>Eukaryota</taxon>
        <taxon>Metazoa</taxon>
        <taxon>Ecdysozoa</taxon>
        <taxon>Arthropoda</taxon>
        <taxon>Chelicerata</taxon>
        <taxon>Arachnida</taxon>
        <taxon>Araneae</taxon>
        <taxon>Araneomorphae</taxon>
        <taxon>Entelegynae</taxon>
        <taxon>Araneoidea</taxon>
        <taxon>Linyphiidae</taxon>
        <taxon>Erigoninae</taxon>
        <taxon>Oedothorax</taxon>
    </lineage>
</organism>
<feature type="region of interest" description="Disordered" evidence="2">
    <location>
        <begin position="483"/>
        <end position="555"/>
    </location>
</feature>
<protein>
    <submittedName>
        <fullName evidence="3">Uncharacterized protein</fullName>
    </submittedName>
</protein>
<feature type="compositionally biased region" description="Polar residues" evidence="2">
    <location>
        <begin position="412"/>
        <end position="428"/>
    </location>
</feature>
<evidence type="ECO:0000313" key="3">
    <source>
        <dbReference type="EMBL" id="KAG8188783.1"/>
    </source>
</evidence>
<feature type="region of interest" description="Disordered" evidence="2">
    <location>
        <begin position="369"/>
        <end position="436"/>
    </location>
</feature>
<feature type="compositionally biased region" description="Basic and acidic residues" evidence="2">
    <location>
        <begin position="376"/>
        <end position="390"/>
    </location>
</feature>
<evidence type="ECO:0000313" key="4">
    <source>
        <dbReference type="Proteomes" id="UP000827092"/>
    </source>
</evidence>